<proteinExistence type="predicted"/>
<reference evidence="1 2" key="1">
    <citation type="journal article" date="2024" name="Commun. Biol.">
        <title>Comparative genomic analysis of thermophilic fungi reveals convergent evolutionary adaptations and gene losses.</title>
        <authorList>
            <person name="Steindorff A.S."/>
            <person name="Aguilar-Pontes M.V."/>
            <person name="Robinson A.J."/>
            <person name="Andreopoulos B."/>
            <person name="LaButti K."/>
            <person name="Kuo A."/>
            <person name="Mondo S."/>
            <person name="Riley R."/>
            <person name="Otillar R."/>
            <person name="Haridas S."/>
            <person name="Lipzen A."/>
            <person name="Grimwood J."/>
            <person name="Schmutz J."/>
            <person name="Clum A."/>
            <person name="Reid I.D."/>
            <person name="Moisan M.C."/>
            <person name="Butler G."/>
            <person name="Nguyen T.T.M."/>
            <person name="Dewar K."/>
            <person name="Conant G."/>
            <person name="Drula E."/>
            <person name="Henrissat B."/>
            <person name="Hansel C."/>
            <person name="Singer S."/>
            <person name="Hutchinson M.I."/>
            <person name="de Vries R.P."/>
            <person name="Natvig D.O."/>
            <person name="Powell A.J."/>
            <person name="Tsang A."/>
            <person name="Grigoriev I.V."/>
        </authorList>
    </citation>
    <scope>NUCLEOTIDE SEQUENCE [LARGE SCALE GENOMIC DNA]</scope>
    <source>
        <strain evidence="1 2">ATCC 24622</strain>
    </source>
</reference>
<evidence type="ECO:0000313" key="1">
    <source>
        <dbReference type="EMBL" id="KAL1844730.1"/>
    </source>
</evidence>
<organism evidence="1 2">
    <name type="scientific">Phialemonium thermophilum</name>
    <dbReference type="NCBI Taxonomy" id="223376"/>
    <lineage>
        <taxon>Eukaryota</taxon>
        <taxon>Fungi</taxon>
        <taxon>Dikarya</taxon>
        <taxon>Ascomycota</taxon>
        <taxon>Pezizomycotina</taxon>
        <taxon>Sordariomycetes</taxon>
        <taxon>Sordariomycetidae</taxon>
        <taxon>Cephalothecales</taxon>
        <taxon>Cephalothecaceae</taxon>
        <taxon>Phialemonium</taxon>
    </lineage>
</organism>
<sequence>MPCPFGRSRKALKRSTFPILGEALCEWIGECDGLVQLRATARVAPLLPMAPFCT</sequence>
<dbReference type="Proteomes" id="UP001586593">
    <property type="component" value="Unassembled WGS sequence"/>
</dbReference>
<evidence type="ECO:0000313" key="2">
    <source>
        <dbReference type="Proteomes" id="UP001586593"/>
    </source>
</evidence>
<name>A0ABR3VSV8_9PEZI</name>
<keyword evidence="2" id="KW-1185">Reference proteome</keyword>
<accession>A0ABR3VSV8</accession>
<protein>
    <submittedName>
        <fullName evidence="1">Uncharacterized protein</fullName>
    </submittedName>
</protein>
<dbReference type="EMBL" id="JAZHXJ010001505">
    <property type="protein sequence ID" value="KAL1844730.1"/>
    <property type="molecule type" value="Genomic_DNA"/>
</dbReference>
<gene>
    <name evidence="1" type="ORF">VTK73DRAFT_1942</name>
</gene>
<comment type="caution">
    <text evidence="1">The sequence shown here is derived from an EMBL/GenBank/DDBJ whole genome shotgun (WGS) entry which is preliminary data.</text>
</comment>